<organism evidence="1 2">
    <name type="scientific">Sphingobium boeckii</name>
    <dbReference type="NCBI Taxonomy" id="1082345"/>
    <lineage>
        <taxon>Bacteria</taxon>
        <taxon>Pseudomonadati</taxon>
        <taxon>Pseudomonadota</taxon>
        <taxon>Alphaproteobacteria</taxon>
        <taxon>Sphingomonadales</taxon>
        <taxon>Sphingomonadaceae</taxon>
        <taxon>Sphingobium</taxon>
    </lineage>
</organism>
<dbReference type="AlphaFoldDB" id="A0A7W9AIJ1"/>
<reference evidence="1 2" key="1">
    <citation type="submission" date="2020-08" db="EMBL/GenBank/DDBJ databases">
        <title>Genomic Encyclopedia of Type Strains, Phase IV (KMG-IV): sequencing the most valuable type-strain genomes for metagenomic binning, comparative biology and taxonomic classification.</title>
        <authorList>
            <person name="Goeker M."/>
        </authorList>
    </citation>
    <scope>NUCLEOTIDE SEQUENCE [LARGE SCALE GENOMIC DNA]</scope>
    <source>
        <strain evidence="1 2">DSM 25079</strain>
    </source>
</reference>
<dbReference type="RefSeq" id="WP_184018531.1">
    <property type="nucleotide sequence ID" value="NZ_JACIJC010000003.1"/>
</dbReference>
<sequence length="165" mass="17994">MADYCVQGCFAFRCTSAECALIEEVFDIAARLMNDEDGIAPSAAFLSAFPATSADDRLSGFRSIFSDPQYPEIGAAFDQGVDQVQPTLHEARFWSDTDFQPYPVAEIIRHCCQDTLAKTPVGFAWAQSCSRPRVDGFGGGWCAIFCDRIVIETTSDALAQALALE</sequence>
<name>A0A7W9AIJ1_9SPHN</name>
<gene>
    <name evidence="1" type="ORF">FHS49_002333</name>
</gene>
<proteinExistence type="predicted"/>
<dbReference type="EMBL" id="JACIJC010000003">
    <property type="protein sequence ID" value="MBB5686317.1"/>
    <property type="molecule type" value="Genomic_DNA"/>
</dbReference>
<evidence type="ECO:0000313" key="2">
    <source>
        <dbReference type="Proteomes" id="UP000549617"/>
    </source>
</evidence>
<comment type="caution">
    <text evidence="1">The sequence shown here is derived from an EMBL/GenBank/DDBJ whole genome shotgun (WGS) entry which is preliminary data.</text>
</comment>
<keyword evidence="2" id="KW-1185">Reference proteome</keyword>
<dbReference type="Proteomes" id="UP000549617">
    <property type="component" value="Unassembled WGS sequence"/>
</dbReference>
<protein>
    <submittedName>
        <fullName evidence="1">Uncharacterized protein</fullName>
    </submittedName>
</protein>
<evidence type="ECO:0000313" key="1">
    <source>
        <dbReference type="EMBL" id="MBB5686317.1"/>
    </source>
</evidence>
<accession>A0A7W9AIJ1</accession>